<evidence type="ECO:0000256" key="1">
    <source>
        <dbReference type="ARBA" id="ARBA00006479"/>
    </source>
</evidence>
<feature type="compositionally biased region" description="Low complexity" evidence="2">
    <location>
        <begin position="15"/>
        <end position="24"/>
    </location>
</feature>
<dbReference type="Proteomes" id="UP001387100">
    <property type="component" value="Unassembled WGS sequence"/>
</dbReference>
<reference evidence="3 4" key="1">
    <citation type="journal article" date="2017" name="Int. J. Syst. Evol. Microbiol.">
        <title>Pseudokineococcus basanitobsidens sp. nov., isolated from volcanic rock.</title>
        <authorList>
            <person name="Lee D.W."/>
            <person name="Park M.Y."/>
            <person name="Kim J.J."/>
            <person name="Kim B.S."/>
        </authorList>
    </citation>
    <scope>NUCLEOTIDE SEQUENCE [LARGE SCALE GENOMIC DNA]</scope>
    <source>
        <strain evidence="3 4">DSM 103726</strain>
    </source>
</reference>
<evidence type="ECO:0000313" key="4">
    <source>
        <dbReference type="Proteomes" id="UP001387100"/>
    </source>
</evidence>
<evidence type="ECO:0000313" key="3">
    <source>
        <dbReference type="EMBL" id="MEJ5946700.1"/>
    </source>
</evidence>
<dbReference type="PANTHER" id="PTHR18964">
    <property type="entry name" value="ROK (REPRESSOR, ORF, KINASE) FAMILY"/>
    <property type="match status" value="1"/>
</dbReference>
<evidence type="ECO:0000256" key="2">
    <source>
        <dbReference type="SAM" id="MobiDB-lite"/>
    </source>
</evidence>
<dbReference type="InterPro" id="IPR043129">
    <property type="entry name" value="ATPase_NBD"/>
</dbReference>
<comment type="similarity">
    <text evidence="1">Belongs to the ROK (NagC/XylR) family.</text>
</comment>
<dbReference type="EMBL" id="JBBIAA010000030">
    <property type="protein sequence ID" value="MEJ5946700.1"/>
    <property type="molecule type" value="Genomic_DNA"/>
</dbReference>
<dbReference type="RefSeq" id="WP_339576081.1">
    <property type="nucleotide sequence ID" value="NZ_JBBIAA010000030.1"/>
</dbReference>
<comment type="caution">
    <text evidence="3">The sequence shown here is derived from an EMBL/GenBank/DDBJ whole genome shotgun (WGS) entry which is preliminary data.</text>
</comment>
<gene>
    <name evidence="3" type="ORF">WDZ17_15480</name>
</gene>
<dbReference type="InterPro" id="IPR000600">
    <property type="entry name" value="ROK"/>
</dbReference>
<organism evidence="3 4">
    <name type="scientific">Pseudokineococcus basanitobsidens</name>
    <dbReference type="NCBI Taxonomy" id="1926649"/>
    <lineage>
        <taxon>Bacteria</taxon>
        <taxon>Bacillati</taxon>
        <taxon>Actinomycetota</taxon>
        <taxon>Actinomycetes</taxon>
        <taxon>Kineosporiales</taxon>
        <taxon>Kineosporiaceae</taxon>
        <taxon>Pseudokineococcus</taxon>
    </lineage>
</organism>
<proteinExistence type="inferred from homology"/>
<feature type="region of interest" description="Disordered" evidence="2">
    <location>
        <begin position="1"/>
        <end position="51"/>
    </location>
</feature>
<dbReference type="Gene3D" id="3.30.420.40">
    <property type="match status" value="2"/>
</dbReference>
<keyword evidence="4" id="KW-1185">Reference proteome</keyword>
<protein>
    <submittedName>
        <fullName evidence="3">ROK family protein</fullName>
    </submittedName>
</protein>
<accession>A0ABU8RNQ9</accession>
<name>A0ABU8RNQ9_9ACTN</name>
<dbReference type="SUPFAM" id="SSF53067">
    <property type="entry name" value="Actin-like ATPase domain"/>
    <property type="match status" value="1"/>
</dbReference>
<dbReference type="Pfam" id="PF00480">
    <property type="entry name" value="ROK"/>
    <property type="match status" value="1"/>
</dbReference>
<feature type="compositionally biased region" description="Basic and acidic residues" evidence="2">
    <location>
        <begin position="28"/>
        <end position="41"/>
    </location>
</feature>
<dbReference type="PANTHER" id="PTHR18964:SF149">
    <property type="entry name" value="BIFUNCTIONAL UDP-N-ACETYLGLUCOSAMINE 2-EPIMERASE_N-ACETYLMANNOSAMINE KINASE"/>
    <property type="match status" value="1"/>
</dbReference>
<feature type="compositionally biased region" description="Gly residues" evidence="2">
    <location>
        <begin position="1"/>
        <end position="14"/>
    </location>
</feature>
<sequence length="309" mass="30753">MSGRPGSGRTGSGRTGVDVGGTSTKGLRLGEDGEVLAEHRRPTPSPDPHGRGVAAGVAEVLRALGTPDDEPVGVALPGVVDELAGTAVASANLGWRDLPVLDLLETAAGRDVLLCHDVRAGAVAEAAARHRAGDPGPADEEVTVFLPVGTGVAAAVLLDGRPLVAGGWAGEVGQLLLAEGPHAGLRIEEVASAAATARRAGAPDARAVAERVRSGDPVAARVWRETVEVLAGALAGLVAAVAPSLVVVGGGLSQAGDLLLDPLAAELARRTPGLRVPELVPARHGDTAAARGAALLAAAARRPTAGAHR</sequence>